<gene>
    <name evidence="1" type="ORF">D3876_08270</name>
</gene>
<evidence type="ECO:0000313" key="2">
    <source>
        <dbReference type="Proteomes" id="UP000286100"/>
    </source>
</evidence>
<dbReference type="Proteomes" id="UP000286100">
    <property type="component" value="Unassembled WGS sequence"/>
</dbReference>
<keyword evidence="2" id="KW-1185">Reference proteome</keyword>
<dbReference type="AlphaFoldDB" id="A0A418WJN7"/>
<reference evidence="1 2" key="1">
    <citation type="submission" date="2018-09" db="EMBL/GenBank/DDBJ databases">
        <authorList>
            <person name="Zhu H."/>
        </authorList>
    </citation>
    <scope>NUCLEOTIDE SEQUENCE [LARGE SCALE GENOMIC DNA]</scope>
    <source>
        <strain evidence="1 2">K2R01-6</strain>
    </source>
</reference>
<dbReference type="EMBL" id="QYUM01000003">
    <property type="protein sequence ID" value="RJF90263.1"/>
    <property type="molecule type" value="Genomic_DNA"/>
</dbReference>
<sequence>MHEMGGIQQKRFQVFTIFCVIVHDSKAHAGFVAIFPLRGVVPRCSPSMSLSEEGGVPGCQS</sequence>
<comment type="caution">
    <text evidence="1">The sequence shown here is derived from an EMBL/GenBank/DDBJ whole genome shotgun (WGS) entry which is preliminary data.</text>
</comment>
<evidence type="ECO:0000313" key="1">
    <source>
        <dbReference type="EMBL" id="RJF90263.1"/>
    </source>
</evidence>
<accession>A0A418WJN7</accession>
<organism evidence="1 2">
    <name type="scientific">Sphingomonas cavernae</name>
    <dbReference type="NCBI Taxonomy" id="2320861"/>
    <lineage>
        <taxon>Bacteria</taxon>
        <taxon>Pseudomonadati</taxon>
        <taxon>Pseudomonadota</taxon>
        <taxon>Alphaproteobacteria</taxon>
        <taxon>Sphingomonadales</taxon>
        <taxon>Sphingomonadaceae</taxon>
        <taxon>Sphingomonas</taxon>
    </lineage>
</organism>
<name>A0A418WJN7_9SPHN</name>
<protein>
    <submittedName>
        <fullName evidence="1">Uncharacterized protein</fullName>
    </submittedName>
</protein>
<proteinExistence type="predicted"/>